<reference evidence="6 8" key="3">
    <citation type="journal article" date="2015" name="BMC Genomics">
        <title>Sex and parasites: genomic and transcriptomic analysis of Microbotryum lychnidis-dioicae, the biotrophic and plant-castrating anther smut fungus.</title>
        <authorList>
            <person name="Perlin M.H."/>
            <person name="Amselem J."/>
            <person name="Fontanillas E."/>
            <person name="Toh S.S."/>
            <person name="Chen Z."/>
            <person name="Goldberg J."/>
            <person name="Duplessis S."/>
            <person name="Henrissat B."/>
            <person name="Young S."/>
            <person name="Zeng Q."/>
            <person name="Aguileta G."/>
            <person name="Petit E."/>
            <person name="Badouin H."/>
            <person name="Andrews J."/>
            <person name="Razeeq D."/>
            <person name="Gabaldon T."/>
            <person name="Quesneville H."/>
            <person name="Giraud T."/>
            <person name="Hood M.E."/>
            <person name="Schultz D.J."/>
            <person name="Cuomo C.A."/>
        </authorList>
    </citation>
    <scope>NUCLEOTIDE SEQUENCE [LARGE SCALE GENOMIC DNA]</scope>
    <source>
        <strain evidence="8">p1A1 Lamole</strain>
        <strain evidence="6">P1A1 Lamole</strain>
    </source>
</reference>
<dbReference type="InterPro" id="IPR025574">
    <property type="entry name" value="Nucleoporin_FG_rpt"/>
</dbReference>
<dbReference type="AlphaFoldDB" id="U5GZY3"/>
<keyword evidence="3" id="KW-0906">Nuclear pore complex</keyword>
<evidence type="ECO:0000256" key="4">
    <source>
        <dbReference type="SAM" id="MobiDB-lite"/>
    </source>
</evidence>
<dbReference type="PANTHER" id="PTHR41814:SF1">
    <property type="entry name" value="CELLULASE"/>
    <property type="match status" value="1"/>
</dbReference>
<proteinExistence type="predicted"/>
<dbReference type="EnsemblFungi" id="MVLG_00727T0">
    <property type="protein sequence ID" value="MVLG_00727T0"/>
    <property type="gene ID" value="MVLG_00727"/>
</dbReference>
<gene>
    <name evidence="6" type="ORF">MVLG_00727</name>
</gene>
<evidence type="ECO:0000256" key="1">
    <source>
        <dbReference type="ARBA" id="ARBA00004567"/>
    </source>
</evidence>
<feature type="domain" description="Nucleoporin Nup54 alpha-helical" evidence="5">
    <location>
        <begin position="291"/>
        <end position="426"/>
    </location>
</feature>
<dbReference type="SUPFAM" id="SSF48208">
    <property type="entry name" value="Six-hairpin glycosidases"/>
    <property type="match status" value="1"/>
</dbReference>
<keyword evidence="3" id="KW-0653">Protein transport</keyword>
<dbReference type="EMBL" id="AEIJ01000063">
    <property type="status" value="NOT_ANNOTATED_CDS"/>
    <property type="molecule type" value="Genomic_DNA"/>
</dbReference>
<dbReference type="InParanoid" id="U5GZY3"/>
<dbReference type="Proteomes" id="UP000017200">
    <property type="component" value="Unassembled WGS sequence"/>
</dbReference>
<dbReference type="Pfam" id="PF13634">
    <property type="entry name" value="Nucleoporin_FG"/>
    <property type="match status" value="1"/>
</dbReference>
<keyword evidence="3" id="KW-0811">Translocation</keyword>
<reference evidence="6" key="2">
    <citation type="submission" date="2010-11" db="EMBL/GenBank/DDBJ databases">
        <authorList>
            <consortium name="The Broad Institute Genome Sequencing Platform"/>
            <person name="Earl A."/>
            <person name="Ward D."/>
            <person name="Feldgarden M."/>
            <person name="Gevers D."/>
            <person name="Butler R."/>
            <person name="Young S.K."/>
            <person name="Zeng Q."/>
            <person name="Gargeya S."/>
            <person name="Fitzgerald M."/>
            <person name="Haas B."/>
            <person name="Abouelleil A."/>
            <person name="Alvarado L."/>
            <person name="Arachchi H.M."/>
            <person name="Berlin A."/>
            <person name="Brown A."/>
            <person name="Chapman S.B."/>
            <person name="Chen Z."/>
            <person name="Dunbar C."/>
            <person name="Freedman E."/>
            <person name="Gearin G."/>
            <person name="Gellesch M."/>
            <person name="Goldberg J."/>
            <person name="Griggs A."/>
            <person name="Gujja S."/>
            <person name="Heilman E."/>
            <person name="Heiman D."/>
            <person name="Howarth C."/>
            <person name="Larson L."/>
            <person name="Lui A."/>
            <person name="MacDonald P.J.P."/>
            <person name="Mehta T."/>
            <person name="Montmayeur A."/>
            <person name="Murphy C."/>
            <person name="Neiman D."/>
            <person name="Pearson M."/>
            <person name="Priest M."/>
            <person name="Roberts A."/>
            <person name="Saif S."/>
            <person name="Shea T."/>
            <person name="Shenoy N."/>
            <person name="Sisk P."/>
            <person name="Stolte C."/>
            <person name="Sykes S."/>
            <person name="White J."/>
            <person name="Yandava C."/>
            <person name="Wortman J."/>
            <person name="Nusbaum C."/>
            <person name="Birren B."/>
        </authorList>
    </citation>
    <scope>NUCLEOTIDE SEQUENCE</scope>
    <source>
        <strain evidence="6">P1A1 Lamole</strain>
    </source>
</reference>
<keyword evidence="3" id="KW-0509">mRNA transport</keyword>
<feature type="region of interest" description="Disordered" evidence="4">
    <location>
        <begin position="158"/>
        <end position="186"/>
    </location>
</feature>
<evidence type="ECO:0000313" key="8">
    <source>
        <dbReference type="Proteomes" id="UP000017200"/>
    </source>
</evidence>
<feature type="compositionally biased region" description="Polar residues" evidence="4">
    <location>
        <begin position="924"/>
        <end position="938"/>
    </location>
</feature>
<keyword evidence="8" id="KW-1185">Reference proteome</keyword>
<dbReference type="Pfam" id="PF07470">
    <property type="entry name" value="Glyco_hydro_88"/>
    <property type="match status" value="1"/>
</dbReference>
<feature type="compositionally biased region" description="Low complexity" evidence="4">
    <location>
        <begin position="24"/>
        <end position="33"/>
    </location>
</feature>
<evidence type="ECO:0000256" key="2">
    <source>
        <dbReference type="ARBA" id="ARBA00022801"/>
    </source>
</evidence>
<evidence type="ECO:0000313" key="6">
    <source>
        <dbReference type="EMBL" id="KDE09005.1"/>
    </source>
</evidence>
<dbReference type="STRING" id="683840.U5GZY3"/>
<dbReference type="EMBL" id="GL541646">
    <property type="protein sequence ID" value="KDE09005.1"/>
    <property type="molecule type" value="Genomic_DNA"/>
</dbReference>
<keyword evidence="3" id="KW-0813">Transport</keyword>
<feature type="compositionally biased region" description="Polar residues" evidence="4">
    <location>
        <begin position="34"/>
        <end position="44"/>
    </location>
</feature>
<dbReference type="GO" id="GO:0005975">
    <property type="term" value="P:carbohydrate metabolic process"/>
    <property type="evidence" value="ECO:0007669"/>
    <property type="project" value="InterPro"/>
</dbReference>
<dbReference type="InterPro" id="IPR008928">
    <property type="entry name" value="6-hairpin_glycosidase_sf"/>
</dbReference>
<name>U5GZY3_USTV1</name>
<feature type="region of interest" description="Disordered" evidence="4">
    <location>
        <begin position="215"/>
        <end position="249"/>
    </location>
</feature>
<feature type="region of interest" description="Disordered" evidence="4">
    <location>
        <begin position="24"/>
        <end position="52"/>
    </location>
</feature>
<feature type="compositionally biased region" description="Polar residues" evidence="4">
    <location>
        <begin position="104"/>
        <end position="115"/>
    </location>
</feature>
<reference evidence="8" key="1">
    <citation type="submission" date="2010-11" db="EMBL/GenBank/DDBJ databases">
        <title>The genome sequence of Microbotryum violaceum strain p1A1 Lamole.</title>
        <authorList>
            <person name="Cuomo C."/>
            <person name="Perlin M."/>
            <person name="Young S.K."/>
            <person name="Zeng Q."/>
            <person name="Gargeya S."/>
            <person name="Alvarado L."/>
            <person name="Berlin A."/>
            <person name="Chapman S.B."/>
            <person name="Chen Z."/>
            <person name="Freedman E."/>
            <person name="Gellesch M."/>
            <person name="Goldberg J."/>
            <person name="Griggs A."/>
            <person name="Gujja S."/>
            <person name="Heilman E."/>
            <person name="Heiman D."/>
            <person name="Howarth C."/>
            <person name="Mehta T."/>
            <person name="Neiman D."/>
            <person name="Pearson M."/>
            <person name="Roberts A."/>
            <person name="Saif S."/>
            <person name="Shea T."/>
            <person name="Shenoy N."/>
            <person name="Sisk P."/>
            <person name="Stolte C."/>
            <person name="Sykes S."/>
            <person name="White J."/>
            <person name="Yandava C."/>
            <person name="Haas B."/>
            <person name="Nusbaum C."/>
            <person name="Birren B."/>
        </authorList>
    </citation>
    <scope>NUCLEOTIDE SEQUENCE [LARGE SCALE GENOMIC DNA]</scope>
    <source>
        <strain evidence="8">p1A1 Lamole</strain>
    </source>
</reference>
<sequence>MSFSFGAPAATANKIPDFTASARATTTPSATPSLFGSAQTSTPVPTGGLFGATPTSAAGTTANMFGGFGVATPTSGGGLFGQSTPGAGLFGASSTSQAPATTSLFGQQQSTTTTPGLFGAATSTASQGGSSLFGATSQPGATSSLFGASAAPAGQSLFGQSQQTPFSFGASNQSQQQGNSATQPAVTAAPLFGQSQSAATASLFGSKPASSSLFASNSTFGVQPNPTGQPQPPMPRLGDPYPPPNPNERPIEARIEAIKSAWDPQDPNCRFQTYFYNEPAPPNNVKMYGRPPQGTDEKAWQKAVRENPDPEKLVPAIAIGFPAIQTRIESQQKQALAHQALLSEIRAHLSELSSTHSLVTSLRTLRATQTATALEARVLALIAKVSALTPSRNASVRSEEDAMRVRLESMAGDAERVQGRANELWSGVGAVKARKQALAGEREWAVVDEEGLRQVLEILASQQAGLDHLTKTLQKAASDVEVINEAFGLSTRSSSSIMFLIPSSASLRRVLMHASATASLALLLSILATLPRVHALPAYRIRPRQTQTMNNLTFAVAATSKDSTALSSKTITLIKQMLNKTARESWEIGAHIQALLEYDYPVLAVFFDTYPDLPQDTIYPYPVMSLVGSVVSRKAPKSLQLMPDGSAADPASIGVATIMANYSIRTGNRAQFGAAAEDQLEALLLHTPRLADGAISHRADELSLWADSIYMVPPFLAYYGTINANMSLIQEAYDQCRLYRQNLLTASSGLYKHILWGSNPDPGYWATGNAWAAAGMIRVWATIMNSNYASAFASQANDLASWTMQIVEAAFSLQSANLLFHNYLDDPNTFTDAASTALLTAVSFRLAQFKISESTLAKAQETRIALHSHISSTTGLLSPVVDPLSFGRIGQQSPEGQAFVLMMEAAWADYTAMSTVPNPMGASATESLGDSKTNASGSGTSGARALHGGGGGEWTRDVMTVALVLATVYAIYA</sequence>
<comment type="subcellular location">
    <subcellularLocation>
        <location evidence="1">Nucleus</location>
        <location evidence="1">Nuclear pore complex</location>
    </subcellularLocation>
</comment>
<dbReference type="InterPro" id="IPR012341">
    <property type="entry name" value="6hp_glycosidase-like_sf"/>
</dbReference>
<dbReference type="HOGENOM" id="CLU_305066_0_0_1"/>
<feature type="compositionally biased region" description="Pro residues" evidence="4">
    <location>
        <begin position="227"/>
        <end position="247"/>
    </location>
</feature>
<dbReference type="Pfam" id="PF13874">
    <property type="entry name" value="Nup54"/>
    <property type="match status" value="1"/>
</dbReference>
<reference evidence="7" key="4">
    <citation type="submission" date="2015-06" db="UniProtKB">
        <authorList>
            <consortium name="EnsemblFungi"/>
        </authorList>
    </citation>
    <scope>IDENTIFICATION</scope>
</reference>
<protein>
    <recommendedName>
        <fullName evidence="5">Nucleoporin Nup54 alpha-helical domain-containing protein</fullName>
    </recommendedName>
</protein>
<dbReference type="GO" id="GO:0016787">
    <property type="term" value="F:hydrolase activity"/>
    <property type="evidence" value="ECO:0007669"/>
    <property type="project" value="UniProtKB-KW"/>
</dbReference>
<feature type="compositionally biased region" description="Low complexity" evidence="4">
    <location>
        <begin position="166"/>
        <end position="181"/>
    </location>
</feature>
<keyword evidence="2" id="KW-0378">Hydrolase</keyword>
<evidence type="ECO:0000313" key="7">
    <source>
        <dbReference type="EnsemblFungi" id="MVLG_00727T0"/>
    </source>
</evidence>
<dbReference type="Gene3D" id="1.50.10.10">
    <property type="match status" value="1"/>
</dbReference>
<organism evidence="6">
    <name type="scientific">Microbotryum lychnidis-dioicae (strain p1A1 Lamole / MvSl-1064)</name>
    <name type="common">Anther smut fungus</name>
    <dbReference type="NCBI Taxonomy" id="683840"/>
    <lineage>
        <taxon>Eukaryota</taxon>
        <taxon>Fungi</taxon>
        <taxon>Dikarya</taxon>
        <taxon>Basidiomycota</taxon>
        <taxon>Pucciniomycotina</taxon>
        <taxon>Microbotryomycetes</taxon>
        <taxon>Microbotryales</taxon>
        <taxon>Microbotryaceae</taxon>
        <taxon>Microbotryum</taxon>
    </lineage>
</organism>
<dbReference type="PANTHER" id="PTHR41814">
    <property type="entry name" value="EXPRESSED PROTEIN"/>
    <property type="match status" value="1"/>
</dbReference>
<feature type="region of interest" description="Disordered" evidence="4">
    <location>
        <begin position="100"/>
        <end position="121"/>
    </location>
</feature>
<dbReference type="InterPro" id="IPR025712">
    <property type="entry name" value="Nup54_alpha-helical_dom"/>
</dbReference>
<evidence type="ECO:0000256" key="3">
    <source>
        <dbReference type="ARBA" id="ARBA00023132"/>
    </source>
</evidence>
<dbReference type="GO" id="GO:0005643">
    <property type="term" value="C:nuclear pore"/>
    <property type="evidence" value="ECO:0007669"/>
    <property type="project" value="UniProtKB-SubCell"/>
</dbReference>
<keyword evidence="3" id="KW-0539">Nucleus</keyword>
<dbReference type="OrthoDB" id="4138492at2759"/>
<evidence type="ECO:0000259" key="5">
    <source>
        <dbReference type="Pfam" id="PF13874"/>
    </source>
</evidence>
<feature type="region of interest" description="Disordered" evidence="4">
    <location>
        <begin position="921"/>
        <end position="950"/>
    </location>
</feature>
<dbReference type="InterPro" id="IPR010905">
    <property type="entry name" value="Glyco_hydro_88"/>
</dbReference>
<accession>U5GZY3</accession>